<sequence length="108" mass="12008">MEYLSKQQWVLFMQDARTTLNVTSFIAITAHFVDENFQITYFTIAVPHMQRCHNGQYSIDDSFVHRQEPLPHCACDLGAKAGLAVLGSVGEEFLWGLSATARSSLVGA</sequence>
<dbReference type="Proteomes" id="UP000037035">
    <property type="component" value="Unassembled WGS sequence"/>
</dbReference>
<dbReference type="VEuPathDB" id="FungiDB:VP01_5887g1"/>
<organism evidence="1 2">
    <name type="scientific">Puccinia sorghi</name>
    <dbReference type="NCBI Taxonomy" id="27349"/>
    <lineage>
        <taxon>Eukaryota</taxon>
        <taxon>Fungi</taxon>
        <taxon>Dikarya</taxon>
        <taxon>Basidiomycota</taxon>
        <taxon>Pucciniomycotina</taxon>
        <taxon>Pucciniomycetes</taxon>
        <taxon>Pucciniales</taxon>
        <taxon>Pucciniaceae</taxon>
        <taxon>Puccinia</taxon>
    </lineage>
</organism>
<dbReference type="EMBL" id="LAVV01011148">
    <property type="protein sequence ID" value="KNZ48140.1"/>
    <property type="molecule type" value="Genomic_DNA"/>
</dbReference>
<reference evidence="1 2" key="1">
    <citation type="submission" date="2015-08" db="EMBL/GenBank/DDBJ databases">
        <title>Next Generation Sequencing and Analysis of the Genome of Puccinia sorghi L Schw, the Causal Agent of Maize Common Rust.</title>
        <authorList>
            <person name="Rochi L."/>
            <person name="Burguener G."/>
            <person name="Darino M."/>
            <person name="Turjanski A."/>
            <person name="Kreff E."/>
            <person name="Dieguez M.J."/>
            <person name="Sacco F."/>
        </authorList>
    </citation>
    <scope>NUCLEOTIDE SEQUENCE [LARGE SCALE GENOMIC DNA]</scope>
    <source>
        <strain evidence="1 2">RO10H11247</strain>
    </source>
</reference>
<evidence type="ECO:0000313" key="2">
    <source>
        <dbReference type="Proteomes" id="UP000037035"/>
    </source>
</evidence>
<evidence type="ECO:0000313" key="1">
    <source>
        <dbReference type="EMBL" id="KNZ48140.1"/>
    </source>
</evidence>
<protein>
    <submittedName>
        <fullName evidence="1">Uncharacterized protein</fullName>
    </submittedName>
</protein>
<proteinExistence type="predicted"/>
<accession>A0A0L6UJZ1</accession>
<dbReference type="OrthoDB" id="2505677at2759"/>
<name>A0A0L6UJZ1_9BASI</name>
<gene>
    <name evidence="1" type="ORF">VP01_5887g1</name>
</gene>
<comment type="caution">
    <text evidence="1">The sequence shown here is derived from an EMBL/GenBank/DDBJ whole genome shotgun (WGS) entry which is preliminary data.</text>
</comment>
<keyword evidence="2" id="KW-1185">Reference proteome</keyword>
<dbReference type="AlphaFoldDB" id="A0A0L6UJZ1"/>